<evidence type="ECO:0000256" key="9">
    <source>
        <dbReference type="ARBA" id="ARBA00023004"/>
    </source>
</evidence>
<evidence type="ECO:0000256" key="2">
    <source>
        <dbReference type="ARBA" id="ARBA00006521"/>
    </source>
</evidence>
<dbReference type="Gene3D" id="3.40.470.10">
    <property type="entry name" value="Uracil-DNA glycosylase-like domain"/>
    <property type="match status" value="1"/>
</dbReference>
<evidence type="ECO:0000256" key="6">
    <source>
        <dbReference type="ARBA" id="ARBA00022723"/>
    </source>
</evidence>
<comment type="catalytic activity">
    <reaction evidence="1">
        <text>Hydrolyzes single-stranded DNA or mismatched double-stranded DNA and polynucleotides, releasing free uracil.</text>
        <dbReference type="EC" id="3.2.2.27"/>
    </reaction>
</comment>
<evidence type="ECO:0000256" key="7">
    <source>
        <dbReference type="ARBA" id="ARBA00022763"/>
    </source>
</evidence>
<evidence type="ECO:0000259" key="12">
    <source>
        <dbReference type="SMART" id="SM00986"/>
    </source>
</evidence>
<dbReference type="SUPFAM" id="SSF52141">
    <property type="entry name" value="Uracil-DNA glycosylase-like"/>
    <property type="match status" value="1"/>
</dbReference>
<evidence type="ECO:0000256" key="4">
    <source>
        <dbReference type="ARBA" id="ARBA00019403"/>
    </source>
</evidence>
<dbReference type="AlphaFoldDB" id="A0A9D0ZAE4"/>
<dbReference type="CDD" id="cd10030">
    <property type="entry name" value="UDG-F4_TTUDGA_SPO1dp_like"/>
    <property type="match status" value="1"/>
</dbReference>
<dbReference type="EC" id="3.2.2.27" evidence="3"/>
<dbReference type="PANTHER" id="PTHR33693:SF1">
    <property type="entry name" value="TYPE-4 URACIL-DNA GLYCOSYLASE"/>
    <property type="match status" value="1"/>
</dbReference>
<feature type="domain" description="Uracil-DNA glycosylase-like" evidence="12">
    <location>
        <begin position="29"/>
        <end position="175"/>
    </location>
</feature>
<comment type="caution">
    <text evidence="13">The sequence shown here is derived from an EMBL/GenBank/DDBJ whole genome shotgun (WGS) entry which is preliminary data.</text>
</comment>
<dbReference type="GO" id="GO:0006281">
    <property type="term" value="P:DNA repair"/>
    <property type="evidence" value="ECO:0007669"/>
    <property type="project" value="UniProtKB-KW"/>
</dbReference>
<dbReference type="Proteomes" id="UP000886887">
    <property type="component" value="Unassembled WGS sequence"/>
</dbReference>
<keyword evidence="9" id="KW-0408">Iron</keyword>
<protein>
    <recommendedName>
        <fullName evidence="4">Type-4 uracil-DNA glycosylase</fullName>
        <ecNumber evidence="3">3.2.2.27</ecNumber>
    </recommendedName>
</protein>
<dbReference type="GO" id="GO:0051539">
    <property type="term" value="F:4 iron, 4 sulfur cluster binding"/>
    <property type="evidence" value="ECO:0007669"/>
    <property type="project" value="UniProtKB-KW"/>
</dbReference>
<dbReference type="NCBIfam" id="TIGR00758">
    <property type="entry name" value="UDG_fam4"/>
    <property type="match status" value="1"/>
</dbReference>
<keyword evidence="5" id="KW-0004">4Fe-4S</keyword>
<keyword evidence="6" id="KW-0479">Metal-binding</keyword>
<keyword evidence="7" id="KW-0227">DNA damage</keyword>
<name>A0A9D0ZAE4_9FIRM</name>
<reference evidence="13" key="2">
    <citation type="journal article" date="2021" name="PeerJ">
        <title>Extensive microbial diversity within the chicken gut microbiome revealed by metagenomics and culture.</title>
        <authorList>
            <person name="Gilroy R."/>
            <person name="Ravi A."/>
            <person name="Getino M."/>
            <person name="Pursley I."/>
            <person name="Horton D.L."/>
            <person name="Alikhan N.F."/>
            <person name="Baker D."/>
            <person name="Gharbi K."/>
            <person name="Hall N."/>
            <person name="Watson M."/>
            <person name="Adriaenssens E.M."/>
            <person name="Foster-Nyarko E."/>
            <person name="Jarju S."/>
            <person name="Secka A."/>
            <person name="Antonio M."/>
            <person name="Oren A."/>
            <person name="Chaudhuri R.R."/>
            <person name="La Ragione R."/>
            <person name="Hildebrand F."/>
            <person name="Pallen M.J."/>
        </authorList>
    </citation>
    <scope>NUCLEOTIDE SEQUENCE</scope>
    <source>
        <strain evidence="13">ChiSxjej2B14-6234</strain>
    </source>
</reference>
<dbReference type="PANTHER" id="PTHR33693">
    <property type="entry name" value="TYPE-5 URACIL-DNA GLYCOSYLASE"/>
    <property type="match status" value="1"/>
</dbReference>
<reference evidence="13" key="1">
    <citation type="submission" date="2020-10" db="EMBL/GenBank/DDBJ databases">
        <authorList>
            <person name="Gilroy R."/>
        </authorList>
    </citation>
    <scope>NUCLEOTIDE SEQUENCE</scope>
    <source>
        <strain evidence="13">ChiSxjej2B14-6234</strain>
    </source>
</reference>
<dbReference type="SMART" id="SM00987">
    <property type="entry name" value="UreE_C"/>
    <property type="match status" value="1"/>
</dbReference>
<dbReference type="InterPro" id="IPR036895">
    <property type="entry name" value="Uracil-DNA_glycosylase-like_sf"/>
</dbReference>
<keyword evidence="11" id="KW-0234">DNA repair</keyword>
<dbReference type="InterPro" id="IPR005122">
    <property type="entry name" value="Uracil-DNA_glycosylase-like"/>
</dbReference>
<evidence type="ECO:0000256" key="8">
    <source>
        <dbReference type="ARBA" id="ARBA00022801"/>
    </source>
</evidence>
<gene>
    <name evidence="13" type="ORF">IAB73_08150</name>
</gene>
<evidence type="ECO:0000256" key="10">
    <source>
        <dbReference type="ARBA" id="ARBA00023014"/>
    </source>
</evidence>
<dbReference type="SMART" id="SM00986">
    <property type="entry name" value="UDG"/>
    <property type="match status" value="1"/>
</dbReference>
<dbReference type="InterPro" id="IPR051536">
    <property type="entry name" value="UDG_Type-4/5"/>
</dbReference>
<accession>A0A9D0ZAE4</accession>
<keyword evidence="8" id="KW-0378">Hydrolase</keyword>
<keyword evidence="10" id="KW-0411">Iron-sulfur</keyword>
<evidence type="ECO:0000256" key="11">
    <source>
        <dbReference type="ARBA" id="ARBA00023204"/>
    </source>
</evidence>
<dbReference type="Pfam" id="PF03167">
    <property type="entry name" value="UDG"/>
    <property type="match status" value="1"/>
</dbReference>
<evidence type="ECO:0000313" key="13">
    <source>
        <dbReference type="EMBL" id="HIQ72161.1"/>
    </source>
</evidence>
<dbReference type="InterPro" id="IPR005273">
    <property type="entry name" value="Ura-DNA_glyco_family4"/>
</dbReference>
<evidence type="ECO:0000256" key="1">
    <source>
        <dbReference type="ARBA" id="ARBA00001400"/>
    </source>
</evidence>
<evidence type="ECO:0000313" key="14">
    <source>
        <dbReference type="Proteomes" id="UP000886887"/>
    </source>
</evidence>
<comment type="similarity">
    <text evidence="2">Belongs to the uracil-DNA glycosylase (UDG) superfamily. Type 4 (UDGa) family.</text>
</comment>
<dbReference type="GO" id="GO:0004844">
    <property type="term" value="F:uracil DNA N-glycosylase activity"/>
    <property type="evidence" value="ECO:0007669"/>
    <property type="project" value="UniProtKB-EC"/>
</dbReference>
<proteinExistence type="inferred from homology"/>
<evidence type="ECO:0000256" key="3">
    <source>
        <dbReference type="ARBA" id="ARBA00012030"/>
    </source>
</evidence>
<dbReference type="GO" id="GO:0046872">
    <property type="term" value="F:metal ion binding"/>
    <property type="evidence" value="ECO:0007669"/>
    <property type="project" value="UniProtKB-KW"/>
</dbReference>
<organism evidence="13 14">
    <name type="scientific">Candidatus Onthenecus intestinigallinarum</name>
    <dbReference type="NCBI Taxonomy" id="2840875"/>
    <lineage>
        <taxon>Bacteria</taxon>
        <taxon>Bacillati</taxon>
        <taxon>Bacillota</taxon>
        <taxon>Clostridia</taxon>
        <taxon>Eubacteriales</taxon>
        <taxon>Candidatus Onthenecus</taxon>
    </lineage>
</organism>
<evidence type="ECO:0000256" key="5">
    <source>
        <dbReference type="ARBA" id="ARBA00022485"/>
    </source>
</evidence>
<dbReference type="EMBL" id="DVFJ01000029">
    <property type="protein sequence ID" value="HIQ72161.1"/>
    <property type="molecule type" value="Genomic_DNA"/>
</dbReference>
<sequence>MQTSWPTLMEQIGGCTACGLCRGRTHVVPGEGDLHARLMLIGEGPGEQEDLQGRPFVGPAGQLLERMLAAIGLTREQVYIANAVKCRPPHNRVPTPEETAACLPYLRAQVALVRPRVIALLGATAARTVLGDGVRITRDRGRWVERKGVFLLPTYHPAALLRDESKKRPAWEDFKALRDKLAQLDAES</sequence>